<evidence type="ECO:0008006" key="3">
    <source>
        <dbReference type="Google" id="ProtNLM"/>
    </source>
</evidence>
<proteinExistence type="predicted"/>
<dbReference type="AlphaFoldDB" id="A0A317F5D2"/>
<keyword evidence="2" id="KW-1185">Reference proteome</keyword>
<sequence>MLARNIRLRTVYYRNVFNSDDAAEVVPALLSQMDAVSEAELGYRLSDFARALFSLLDEVRARFAERLDREEILRQGTDVDEVVQSMLDGSEWARRMWRKAAACPLQQKGRGLAGFQVAEMLCAPLFTFHREELAAWFGEKISKALFSCSIPLGSLTEEDLQRVYLANPIWERPFVALTDDTLFLPLPVLIVSFPFAIVERLQGANQKLRAAYARARTLYLEEDVERIIRRSLPSAAVYRSVTWTDPDTKVLYEHDVVAVLGMRVLIFEAKSGKLAAAGRRGGLASLKTDFERLFVEPGVQASRLEALLASRRHDVSLTDHAGETVRFDTSGPSVVHKFGVCIEHFASVTSSRRLFRDMGLLRSDQEWAPVLSLAELRMLSERLDTEISFLHYLTRRATADDVLDFVADEQDLLSLYLTNGFVVDTRGLEGRQVLFLQADAAVRGRASPRTDRREFATPGIDLPPMWSLVAREVYASNHRHRFDILISILNQLPGSLHAIAQKAQRWRAGTGSKNGDTAVCRMEIADRVFVVGVHMTKEPPLDERSWADTARFIGHDLARQFGATDCVVMLRVRRSSFLTFDGISFFRFMRGASRA</sequence>
<organism evidence="1 2">
    <name type="scientific">Falsiroseomonas bella</name>
    <dbReference type="NCBI Taxonomy" id="2184016"/>
    <lineage>
        <taxon>Bacteria</taxon>
        <taxon>Pseudomonadati</taxon>
        <taxon>Pseudomonadota</taxon>
        <taxon>Alphaproteobacteria</taxon>
        <taxon>Acetobacterales</taxon>
        <taxon>Roseomonadaceae</taxon>
        <taxon>Falsiroseomonas</taxon>
    </lineage>
</organism>
<dbReference type="EMBL" id="QGNA01000007">
    <property type="protein sequence ID" value="PWS34344.1"/>
    <property type="molecule type" value="Genomic_DNA"/>
</dbReference>
<evidence type="ECO:0000313" key="1">
    <source>
        <dbReference type="EMBL" id="PWS34344.1"/>
    </source>
</evidence>
<gene>
    <name evidence="1" type="ORF">DFH01_25315</name>
</gene>
<reference evidence="2" key="1">
    <citation type="submission" date="2018-05" db="EMBL/GenBank/DDBJ databases">
        <authorList>
            <person name="Du Z."/>
            <person name="Wang X."/>
        </authorList>
    </citation>
    <scope>NUCLEOTIDE SEQUENCE [LARGE SCALE GENOMIC DNA]</scope>
    <source>
        <strain evidence="2">CQN31</strain>
    </source>
</reference>
<evidence type="ECO:0000313" key="2">
    <source>
        <dbReference type="Proteomes" id="UP000245765"/>
    </source>
</evidence>
<dbReference type="Proteomes" id="UP000245765">
    <property type="component" value="Unassembled WGS sequence"/>
</dbReference>
<accession>A0A317F5D2</accession>
<protein>
    <recommendedName>
        <fullName evidence="3">NERD domain-containing protein</fullName>
    </recommendedName>
</protein>
<comment type="caution">
    <text evidence="1">The sequence shown here is derived from an EMBL/GenBank/DDBJ whole genome shotgun (WGS) entry which is preliminary data.</text>
</comment>
<name>A0A317F5D2_9PROT</name>